<gene>
    <name evidence="1" type="ORF">F2Q68_00038624</name>
</gene>
<proteinExistence type="predicted"/>
<evidence type="ECO:0000313" key="2">
    <source>
        <dbReference type="Proteomes" id="UP000712281"/>
    </source>
</evidence>
<protein>
    <submittedName>
        <fullName evidence="1">Uncharacterized protein</fullName>
    </submittedName>
</protein>
<organism evidence="1 2">
    <name type="scientific">Brassica cretica</name>
    <name type="common">Mustard</name>
    <dbReference type="NCBI Taxonomy" id="69181"/>
    <lineage>
        <taxon>Eukaryota</taxon>
        <taxon>Viridiplantae</taxon>
        <taxon>Streptophyta</taxon>
        <taxon>Embryophyta</taxon>
        <taxon>Tracheophyta</taxon>
        <taxon>Spermatophyta</taxon>
        <taxon>Magnoliopsida</taxon>
        <taxon>eudicotyledons</taxon>
        <taxon>Gunneridae</taxon>
        <taxon>Pentapetalae</taxon>
        <taxon>rosids</taxon>
        <taxon>malvids</taxon>
        <taxon>Brassicales</taxon>
        <taxon>Brassicaceae</taxon>
        <taxon>Brassiceae</taxon>
        <taxon>Brassica</taxon>
    </lineage>
</organism>
<dbReference type="Proteomes" id="UP000712281">
    <property type="component" value="Unassembled WGS sequence"/>
</dbReference>
<name>A0A8S9MQR4_BRACR</name>
<accession>A0A8S9MQR4</accession>
<sequence>MLPVLSFLGELAGSSCNSLDMYWLVGLSEAVGAGCIKEPAASRYKGAFLSGVSWQLRAHIVHA</sequence>
<evidence type="ECO:0000313" key="1">
    <source>
        <dbReference type="EMBL" id="KAF2620201.1"/>
    </source>
</evidence>
<reference evidence="1" key="1">
    <citation type="submission" date="2019-12" db="EMBL/GenBank/DDBJ databases">
        <title>Genome sequencing and annotation of Brassica cretica.</title>
        <authorList>
            <person name="Studholme D.J."/>
            <person name="Sarris P.F."/>
        </authorList>
    </citation>
    <scope>NUCLEOTIDE SEQUENCE</scope>
    <source>
        <strain evidence="1">PFS-001/15</strain>
        <tissue evidence="1">Leaf</tissue>
    </source>
</reference>
<comment type="caution">
    <text evidence="1">The sequence shown here is derived from an EMBL/GenBank/DDBJ whole genome shotgun (WGS) entry which is preliminary data.</text>
</comment>
<dbReference type="AlphaFoldDB" id="A0A8S9MQR4"/>
<dbReference type="EMBL" id="QGKW02000007">
    <property type="protein sequence ID" value="KAF2620201.1"/>
    <property type="molecule type" value="Genomic_DNA"/>
</dbReference>